<sequence length="149" mass="16597">MPDEIIPTEGSRFFIRNEAGTEDIEFEQHDGFTPPAQTRNEKDRSVLKGGVEGVGFGILRTGEASLTYFVKASADAIAEAKTAFDDVTDRVFTWMWPNGYAQQWTVGFKRDPITPSENVEVDADMKATLEMRMKTKTLEIPAFEPLTGA</sequence>
<organism evidence="1 2">
    <name type="scientific">Marinobacterium lutimaris</name>
    <dbReference type="NCBI Taxonomy" id="568106"/>
    <lineage>
        <taxon>Bacteria</taxon>
        <taxon>Pseudomonadati</taxon>
        <taxon>Pseudomonadota</taxon>
        <taxon>Gammaproteobacteria</taxon>
        <taxon>Oceanospirillales</taxon>
        <taxon>Oceanospirillaceae</taxon>
        <taxon>Marinobacterium</taxon>
    </lineage>
</organism>
<dbReference type="Gene3D" id="4.10.410.40">
    <property type="match status" value="1"/>
</dbReference>
<dbReference type="AlphaFoldDB" id="A0A1H5Y8K8"/>
<keyword evidence="2" id="KW-1185">Reference proteome</keyword>
<protein>
    <recommendedName>
        <fullName evidence="3">Phage tail tube protein</fullName>
    </recommendedName>
</protein>
<accession>A0A1H5Y8K8</accession>
<gene>
    <name evidence="1" type="ORF">SAMN05444390_1011662</name>
</gene>
<dbReference type="Proteomes" id="UP000236745">
    <property type="component" value="Unassembled WGS sequence"/>
</dbReference>
<evidence type="ECO:0008006" key="3">
    <source>
        <dbReference type="Google" id="ProtNLM"/>
    </source>
</evidence>
<dbReference type="OrthoDB" id="9907028at2"/>
<evidence type="ECO:0000313" key="1">
    <source>
        <dbReference type="EMBL" id="SEG20353.1"/>
    </source>
</evidence>
<proteinExistence type="predicted"/>
<dbReference type="RefSeq" id="WP_104002543.1">
    <property type="nucleotide sequence ID" value="NZ_FNVQ01000001.1"/>
</dbReference>
<dbReference type="EMBL" id="FNVQ01000001">
    <property type="protein sequence ID" value="SEG20353.1"/>
    <property type="molecule type" value="Genomic_DNA"/>
</dbReference>
<reference evidence="1 2" key="1">
    <citation type="submission" date="2016-10" db="EMBL/GenBank/DDBJ databases">
        <authorList>
            <person name="de Groot N.N."/>
        </authorList>
    </citation>
    <scope>NUCLEOTIDE SEQUENCE [LARGE SCALE GENOMIC DNA]</scope>
    <source>
        <strain evidence="1 2">DSM 22012</strain>
    </source>
</reference>
<name>A0A1H5Y8K8_9GAMM</name>
<evidence type="ECO:0000313" key="2">
    <source>
        <dbReference type="Proteomes" id="UP000236745"/>
    </source>
</evidence>